<organism evidence="6">
    <name type="scientific">uncultured organism MedDCM-OCT-S08-C256</name>
    <dbReference type="NCBI Taxonomy" id="743636"/>
    <lineage>
        <taxon>unclassified sequences</taxon>
        <taxon>environmental samples</taxon>
    </lineage>
</organism>
<reference evidence="6" key="1">
    <citation type="journal article" date="2010" name="ISME J.">
        <title>Metagenome of the Mediterranean deep chlorophyll maximum studied by direct and fosmid library 454 pyrosequencing.</title>
        <authorList>
            <person name="Ghai R."/>
            <person name="Martin-Cuadrado A.B."/>
            <person name="Molto A.G."/>
            <person name="Heredia I.G."/>
            <person name="Cabrera R."/>
            <person name="Martin J."/>
            <person name="Verdu M."/>
            <person name="Deschamps P."/>
            <person name="Moreira D."/>
            <person name="Lopez-Garcia P."/>
            <person name="Mira A."/>
            <person name="Rodriguez-Valera F."/>
        </authorList>
    </citation>
    <scope>NUCLEOTIDE SEQUENCE</scope>
</reference>
<sequence length="93" mass="10134">MAAMWIEAVGLIAGVIGIFAWIPQIIEVWVHKKHEGLSLTSFSVVSLALLLWLIYGILVESIAMIVANIMTLSVIAAIILGAWRARKAEHING</sequence>
<accession>D6PKR6</accession>
<evidence type="ECO:0000256" key="4">
    <source>
        <dbReference type="ARBA" id="ARBA00023136"/>
    </source>
</evidence>
<feature type="transmembrane region" description="Helical" evidence="5">
    <location>
        <begin position="61"/>
        <end position="83"/>
    </location>
</feature>
<evidence type="ECO:0000256" key="5">
    <source>
        <dbReference type="SAM" id="Phobius"/>
    </source>
</evidence>
<dbReference type="Gene3D" id="1.20.1280.290">
    <property type="match status" value="1"/>
</dbReference>
<evidence type="ECO:0000256" key="2">
    <source>
        <dbReference type="ARBA" id="ARBA00022692"/>
    </source>
</evidence>
<dbReference type="InterPro" id="IPR006603">
    <property type="entry name" value="PQ-loop_rpt"/>
</dbReference>
<dbReference type="EMBL" id="GU943132">
    <property type="protein sequence ID" value="ADD96317.1"/>
    <property type="molecule type" value="Genomic_DNA"/>
</dbReference>
<evidence type="ECO:0008006" key="7">
    <source>
        <dbReference type="Google" id="ProtNLM"/>
    </source>
</evidence>
<keyword evidence="3 5" id="KW-1133">Transmembrane helix</keyword>
<dbReference type="GO" id="GO:0016020">
    <property type="term" value="C:membrane"/>
    <property type="evidence" value="ECO:0007669"/>
    <property type="project" value="UniProtKB-SubCell"/>
</dbReference>
<keyword evidence="4 5" id="KW-0472">Membrane</keyword>
<comment type="subcellular location">
    <subcellularLocation>
        <location evidence="1">Membrane</location>
        <topology evidence="1">Multi-pass membrane protein</topology>
    </subcellularLocation>
</comment>
<evidence type="ECO:0000256" key="3">
    <source>
        <dbReference type="ARBA" id="ARBA00022989"/>
    </source>
</evidence>
<dbReference type="AlphaFoldDB" id="D6PKR6"/>
<evidence type="ECO:0000313" key="6">
    <source>
        <dbReference type="EMBL" id="ADD96317.1"/>
    </source>
</evidence>
<protein>
    <recommendedName>
        <fullName evidence="7">PQ loop repeat protein</fullName>
    </recommendedName>
</protein>
<feature type="transmembrane region" description="Helical" evidence="5">
    <location>
        <begin position="6"/>
        <end position="30"/>
    </location>
</feature>
<proteinExistence type="predicted"/>
<dbReference type="Pfam" id="PF04193">
    <property type="entry name" value="PQ-loop"/>
    <property type="match status" value="1"/>
</dbReference>
<name>D6PKR6_9ZZZZ</name>
<keyword evidence="2 5" id="KW-0812">Transmembrane</keyword>
<feature type="transmembrane region" description="Helical" evidence="5">
    <location>
        <begin position="37"/>
        <end position="55"/>
    </location>
</feature>
<evidence type="ECO:0000256" key="1">
    <source>
        <dbReference type="ARBA" id="ARBA00004141"/>
    </source>
</evidence>